<evidence type="ECO:0000313" key="2">
    <source>
        <dbReference type="EMBL" id="KAG4420034.1"/>
    </source>
</evidence>
<gene>
    <name evidence="2" type="ORF">IFR04_006793</name>
</gene>
<keyword evidence="3" id="KW-1185">Reference proteome</keyword>
<accession>A0A8H7TED6</accession>
<dbReference type="EMBL" id="JAFJYH010000092">
    <property type="protein sequence ID" value="KAG4420034.1"/>
    <property type="molecule type" value="Genomic_DNA"/>
</dbReference>
<sequence>MATSGVKHFTDEYEMVKRHSYQMESTPKEQEELNLRMAVPYKNMKRTMFAKSALRKMNAVLKRDHRQIGEKVPGTSTKRPATDNMDSECPKKKQRTSESEFSKCDINIQITRIEQITNAFQELNSLSRRYNGPDGYFTPPPELKLYNQKMDSEKAERENTMFRQMRSERLPPQNLRDMYLQKLLIKSSHTIFNWTTPTVRPRPCLPQKERRPARYGAHQRNARRFVLGIVRRHMSANDASILNPLIVRASHGHLEALASNIESYIWTINMEVKHYRSDRTYTQSEIEDCRPQVRKFDELDIKQRLAEKRKWSAWRYAKPAADVAEDAMRLKIILRM</sequence>
<dbReference type="AlphaFoldDB" id="A0A8H7TED6"/>
<feature type="region of interest" description="Disordered" evidence="1">
    <location>
        <begin position="70"/>
        <end position="96"/>
    </location>
</feature>
<proteinExistence type="predicted"/>
<dbReference type="Proteomes" id="UP000664132">
    <property type="component" value="Unassembled WGS sequence"/>
</dbReference>
<protein>
    <submittedName>
        <fullName evidence="2">Uncharacterized protein</fullName>
    </submittedName>
</protein>
<organism evidence="2 3">
    <name type="scientific">Cadophora malorum</name>
    <dbReference type="NCBI Taxonomy" id="108018"/>
    <lineage>
        <taxon>Eukaryota</taxon>
        <taxon>Fungi</taxon>
        <taxon>Dikarya</taxon>
        <taxon>Ascomycota</taxon>
        <taxon>Pezizomycotina</taxon>
        <taxon>Leotiomycetes</taxon>
        <taxon>Helotiales</taxon>
        <taxon>Ploettnerulaceae</taxon>
        <taxon>Cadophora</taxon>
    </lineage>
</organism>
<evidence type="ECO:0000256" key="1">
    <source>
        <dbReference type="SAM" id="MobiDB-lite"/>
    </source>
</evidence>
<dbReference type="OrthoDB" id="3554327at2759"/>
<evidence type="ECO:0000313" key="3">
    <source>
        <dbReference type="Proteomes" id="UP000664132"/>
    </source>
</evidence>
<name>A0A8H7TED6_9HELO</name>
<comment type="caution">
    <text evidence="2">The sequence shown here is derived from an EMBL/GenBank/DDBJ whole genome shotgun (WGS) entry which is preliminary data.</text>
</comment>
<reference evidence="2" key="1">
    <citation type="submission" date="2021-02" db="EMBL/GenBank/DDBJ databases">
        <title>Genome sequence Cadophora malorum strain M34.</title>
        <authorList>
            <person name="Stefanovic E."/>
            <person name="Vu D."/>
            <person name="Scully C."/>
            <person name="Dijksterhuis J."/>
            <person name="Roader J."/>
            <person name="Houbraken J."/>
        </authorList>
    </citation>
    <scope>NUCLEOTIDE SEQUENCE</scope>
    <source>
        <strain evidence="2">M34</strain>
    </source>
</reference>